<dbReference type="GO" id="GO:0005634">
    <property type="term" value="C:nucleus"/>
    <property type="evidence" value="ECO:0007669"/>
    <property type="project" value="TreeGrafter"/>
</dbReference>
<evidence type="ECO:0000256" key="8">
    <source>
        <dbReference type="PROSITE-ProRule" id="PRU00134"/>
    </source>
</evidence>
<evidence type="ECO:0000313" key="10">
    <source>
        <dbReference type="EMBL" id="KAJ7349833.1"/>
    </source>
</evidence>
<keyword evidence="2 8" id="KW-0863">Zinc-finger</keyword>
<accession>A0AAD7A6A6</accession>
<keyword evidence="6" id="KW-0804">Transcription</keyword>
<dbReference type="PANTHER" id="PTHR10237:SF1">
    <property type="entry name" value="DEFORMED EPIDERMAL AUTOREGULATORY FACTOR 1 HOMOLOG"/>
    <property type="match status" value="1"/>
</dbReference>
<evidence type="ECO:0000256" key="7">
    <source>
        <dbReference type="ARBA" id="ARBA00023242"/>
    </source>
</evidence>
<dbReference type="SUPFAM" id="SSF144232">
    <property type="entry name" value="HIT/MYND zinc finger-like"/>
    <property type="match status" value="1"/>
</dbReference>
<evidence type="ECO:0000256" key="3">
    <source>
        <dbReference type="ARBA" id="ARBA00022833"/>
    </source>
</evidence>
<dbReference type="Pfam" id="PF01753">
    <property type="entry name" value="zf-MYND"/>
    <property type="match status" value="1"/>
</dbReference>
<proteinExistence type="predicted"/>
<dbReference type="InterPro" id="IPR024119">
    <property type="entry name" value="TF_DEAF-1"/>
</dbReference>
<organism evidence="10 11">
    <name type="scientific">Mycena albidolilacea</name>
    <dbReference type="NCBI Taxonomy" id="1033008"/>
    <lineage>
        <taxon>Eukaryota</taxon>
        <taxon>Fungi</taxon>
        <taxon>Dikarya</taxon>
        <taxon>Basidiomycota</taxon>
        <taxon>Agaricomycotina</taxon>
        <taxon>Agaricomycetes</taxon>
        <taxon>Agaricomycetidae</taxon>
        <taxon>Agaricales</taxon>
        <taxon>Marasmiineae</taxon>
        <taxon>Mycenaceae</taxon>
        <taxon>Mycena</taxon>
    </lineage>
</organism>
<reference evidence="10" key="1">
    <citation type="submission" date="2023-03" db="EMBL/GenBank/DDBJ databases">
        <title>Massive genome expansion in bonnet fungi (Mycena s.s.) driven by repeated elements and novel gene families across ecological guilds.</title>
        <authorList>
            <consortium name="Lawrence Berkeley National Laboratory"/>
            <person name="Harder C.B."/>
            <person name="Miyauchi S."/>
            <person name="Viragh M."/>
            <person name="Kuo A."/>
            <person name="Thoen E."/>
            <person name="Andreopoulos B."/>
            <person name="Lu D."/>
            <person name="Skrede I."/>
            <person name="Drula E."/>
            <person name="Henrissat B."/>
            <person name="Morin E."/>
            <person name="Kohler A."/>
            <person name="Barry K."/>
            <person name="LaButti K."/>
            <person name="Morin E."/>
            <person name="Salamov A."/>
            <person name="Lipzen A."/>
            <person name="Mereny Z."/>
            <person name="Hegedus B."/>
            <person name="Baldrian P."/>
            <person name="Stursova M."/>
            <person name="Weitz H."/>
            <person name="Taylor A."/>
            <person name="Grigoriev I.V."/>
            <person name="Nagy L.G."/>
            <person name="Martin F."/>
            <person name="Kauserud H."/>
        </authorList>
    </citation>
    <scope>NUCLEOTIDE SEQUENCE</scope>
    <source>
        <strain evidence="10">CBHHK002</strain>
    </source>
</reference>
<feature type="domain" description="MYND-type" evidence="9">
    <location>
        <begin position="35"/>
        <end position="72"/>
    </location>
</feature>
<keyword evidence="1" id="KW-0479">Metal-binding</keyword>
<keyword evidence="11" id="KW-1185">Reference proteome</keyword>
<protein>
    <recommendedName>
        <fullName evidence="9">MYND-type domain-containing protein</fullName>
    </recommendedName>
</protein>
<keyword evidence="7" id="KW-0539">Nucleus</keyword>
<dbReference type="PANTHER" id="PTHR10237">
    <property type="entry name" value="DEFORMED EPIDERMAL AUTOREGULATORY FACTOR 1 HOMOLOG SUPPRESSIN"/>
    <property type="match status" value="1"/>
</dbReference>
<keyword evidence="4" id="KW-0805">Transcription regulation</keyword>
<evidence type="ECO:0000256" key="4">
    <source>
        <dbReference type="ARBA" id="ARBA00023015"/>
    </source>
</evidence>
<evidence type="ECO:0000256" key="2">
    <source>
        <dbReference type="ARBA" id="ARBA00022771"/>
    </source>
</evidence>
<evidence type="ECO:0000256" key="5">
    <source>
        <dbReference type="ARBA" id="ARBA00023125"/>
    </source>
</evidence>
<evidence type="ECO:0000256" key="1">
    <source>
        <dbReference type="ARBA" id="ARBA00022723"/>
    </source>
</evidence>
<keyword evidence="5" id="KW-0238">DNA-binding</keyword>
<dbReference type="InterPro" id="IPR002893">
    <property type="entry name" value="Znf_MYND"/>
</dbReference>
<dbReference type="GO" id="GO:0003677">
    <property type="term" value="F:DNA binding"/>
    <property type="evidence" value="ECO:0007669"/>
    <property type="project" value="UniProtKB-KW"/>
</dbReference>
<evidence type="ECO:0000256" key="6">
    <source>
        <dbReference type="ARBA" id="ARBA00023163"/>
    </source>
</evidence>
<dbReference type="EMBL" id="JARIHO010000015">
    <property type="protein sequence ID" value="KAJ7349833.1"/>
    <property type="molecule type" value="Genomic_DNA"/>
</dbReference>
<sequence>MPRRVHYGVIAGGSGEPTKEFVPTGSKWTTRKCDLRNCNQHENLTKCSQCRTALYCSKECQRADWKRHKIYCQMTTRFPPAADPDTGGEPQVQRHLRLWTSRFNDSLMCAITVALDLHRHPENLDKFGLVVTLRPRVHPEAGSRFSLISAEIGTLSGLMEIVVERQLLQARGADVRPNVAELHQQHRDQQKRETGGTEDYAAVMIIVQNGEDDRMDIRFKPVCIYKHLVRSLASHNIDWYATLEYQVNHDVPSQERVR</sequence>
<gene>
    <name evidence="10" type="ORF">DFH08DRAFT_863191</name>
</gene>
<evidence type="ECO:0000313" key="11">
    <source>
        <dbReference type="Proteomes" id="UP001218218"/>
    </source>
</evidence>
<keyword evidence="3" id="KW-0862">Zinc</keyword>
<dbReference type="GO" id="GO:0008270">
    <property type="term" value="F:zinc ion binding"/>
    <property type="evidence" value="ECO:0007669"/>
    <property type="project" value="UniProtKB-KW"/>
</dbReference>
<comment type="caution">
    <text evidence="10">The sequence shown here is derived from an EMBL/GenBank/DDBJ whole genome shotgun (WGS) entry which is preliminary data.</text>
</comment>
<dbReference type="Proteomes" id="UP001218218">
    <property type="component" value="Unassembled WGS sequence"/>
</dbReference>
<evidence type="ECO:0000259" key="9">
    <source>
        <dbReference type="PROSITE" id="PS50865"/>
    </source>
</evidence>
<dbReference type="Gene3D" id="6.10.140.2220">
    <property type="match status" value="1"/>
</dbReference>
<dbReference type="GO" id="GO:0000981">
    <property type="term" value="F:DNA-binding transcription factor activity, RNA polymerase II-specific"/>
    <property type="evidence" value="ECO:0007669"/>
    <property type="project" value="TreeGrafter"/>
</dbReference>
<dbReference type="AlphaFoldDB" id="A0AAD7A6A6"/>
<dbReference type="PROSITE" id="PS50865">
    <property type="entry name" value="ZF_MYND_2"/>
    <property type="match status" value="1"/>
</dbReference>
<name>A0AAD7A6A6_9AGAR</name>